<dbReference type="GO" id="GO:0003677">
    <property type="term" value="F:DNA binding"/>
    <property type="evidence" value="ECO:0007669"/>
    <property type="project" value="InterPro"/>
</dbReference>
<evidence type="ECO:0000313" key="1">
    <source>
        <dbReference type="EMBL" id="QDT66874.1"/>
    </source>
</evidence>
<dbReference type="GO" id="GO:0006313">
    <property type="term" value="P:DNA transposition"/>
    <property type="evidence" value="ECO:0007669"/>
    <property type="project" value="InterPro"/>
</dbReference>
<gene>
    <name evidence="1" type="ORF">V22_41460</name>
</gene>
<dbReference type="AlphaFoldDB" id="A0A517TES5"/>
<name>A0A517TES5_9PLAN</name>
<dbReference type="KEGG" id="chya:V22_41460"/>
<keyword evidence="2" id="KW-1185">Reference proteome</keyword>
<reference evidence="1 2" key="1">
    <citation type="submission" date="2019-02" db="EMBL/GenBank/DDBJ databases">
        <title>Deep-cultivation of Planctomycetes and their phenomic and genomic characterization uncovers novel biology.</title>
        <authorList>
            <person name="Wiegand S."/>
            <person name="Jogler M."/>
            <person name="Boedeker C."/>
            <person name="Pinto D."/>
            <person name="Vollmers J."/>
            <person name="Rivas-Marin E."/>
            <person name="Kohn T."/>
            <person name="Peeters S.H."/>
            <person name="Heuer A."/>
            <person name="Rast P."/>
            <person name="Oberbeckmann S."/>
            <person name="Bunk B."/>
            <person name="Jeske O."/>
            <person name="Meyerdierks A."/>
            <person name="Storesund J.E."/>
            <person name="Kallscheuer N."/>
            <person name="Luecker S."/>
            <person name="Lage O.M."/>
            <person name="Pohl T."/>
            <person name="Merkel B.J."/>
            <person name="Hornburger P."/>
            <person name="Mueller R.-W."/>
            <person name="Bruemmer F."/>
            <person name="Labrenz M."/>
            <person name="Spormann A.M."/>
            <person name="Op den Camp H."/>
            <person name="Overmann J."/>
            <person name="Amann R."/>
            <person name="Jetten M.S.M."/>
            <person name="Mascher T."/>
            <person name="Medema M.H."/>
            <person name="Devos D.P."/>
            <person name="Kaster A.-K."/>
            <person name="Ovreas L."/>
            <person name="Rohde M."/>
            <person name="Galperin M.Y."/>
            <person name="Jogler C."/>
        </authorList>
    </citation>
    <scope>NUCLEOTIDE SEQUENCE [LARGE SCALE GENOMIC DNA]</scope>
    <source>
        <strain evidence="1 2">V22</strain>
    </source>
</reference>
<sequence>MPRKRFTTEQIIQHLREAEVLISQGQTVIQPCRAIGVTEQTYCLWRKGCINPFAE</sequence>
<dbReference type="GO" id="GO:0004803">
    <property type="term" value="F:transposase activity"/>
    <property type="evidence" value="ECO:0007669"/>
    <property type="project" value="InterPro"/>
</dbReference>
<dbReference type="EMBL" id="CP036316">
    <property type="protein sequence ID" value="QDT66874.1"/>
    <property type="molecule type" value="Genomic_DNA"/>
</dbReference>
<dbReference type="InterPro" id="IPR002514">
    <property type="entry name" value="Transposase_8"/>
</dbReference>
<dbReference type="Proteomes" id="UP000319976">
    <property type="component" value="Chromosome"/>
</dbReference>
<accession>A0A517TES5</accession>
<dbReference type="Pfam" id="PF01527">
    <property type="entry name" value="HTH_Tnp_1"/>
    <property type="match status" value="1"/>
</dbReference>
<evidence type="ECO:0008006" key="3">
    <source>
        <dbReference type="Google" id="ProtNLM"/>
    </source>
</evidence>
<proteinExistence type="predicted"/>
<organism evidence="1 2">
    <name type="scientific">Calycomorphotria hydatis</name>
    <dbReference type="NCBI Taxonomy" id="2528027"/>
    <lineage>
        <taxon>Bacteria</taxon>
        <taxon>Pseudomonadati</taxon>
        <taxon>Planctomycetota</taxon>
        <taxon>Planctomycetia</taxon>
        <taxon>Planctomycetales</taxon>
        <taxon>Planctomycetaceae</taxon>
        <taxon>Calycomorphotria</taxon>
    </lineage>
</organism>
<evidence type="ECO:0000313" key="2">
    <source>
        <dbReference type="Proteomes" id="UP000319976"/>
    </source>
</evidence>
<protein>
    <recommendedName>
        <fullName evidence="3">Transposase</fullName>
    </recommendedName>
</protein>